<dbReference type="InterPro" id="IPR006565">
    <property type="entry name" value="BTP"/>
</dbReference>
<keyword evidence="2" id="KW-0805">Transcription regulation</keyword>
<feature type="compositionally biased region" description="Basic and acidic residues" evidence="5">
    <location>
        <begin position="379"/>
        <end position="393"/>
    </location>
</feature>
<name>A0ABQ9K2L0_9CUCU</name>
<evidence type="ECO:0000256" key="1">
    <source>
        <dbReference type="ARBA" id="ARBA00004123"/>
    </source>
</evidence>
<keyword evidence="8" id="KW-1185">Reference proteome</keyword>
<evidence type="ECO:0000256" key="5">
    <source>
        <dbReference type="SAM" id="MobiDB-lite"/>
    </source>
</evidence>
<evidence type="ECO:0000256" key="2">
    <source>
        <dbReference type="ARBA" id="ARBA00023015"/>
    </source>
</evidence>
<reference evidence="7" key="1">
    <citation type="journal article" date="2023" name="Insect Mol. Biol.">
        <title>Genome sequencing provides insights into the evolution of gene families encoding plant cell wall-degrading enzymes in longhorned beetles.</title>
        <authorList>
            <person name="Shin N.R."/>
            <person name="Okamura Y."/>
            <person name="Kirsch R."/>
            <person name="Pauchet Y."/>
        </authorList>
    </citation>
    <scope>NUCLEOTIDE SEQUENCE</scope>
    <source>
        <strain evidence="7">MMC_N1</strain>
    </source>
</reference>
<dbReference type="Pfam" id="PF07524">
    <property type="entry name" value="Bromo_TP"/>
    <property type="match status" value="1"/>
</dbReference>
<dbReference type="InterPro" id="IPR009072">
    <property type="entry name" value="Histone-fold"/>
</dbReference>
<dbReference type="Gene3D" id="1.10.20.10">
    <property type="entry name" value="Histone, subunit A"/>
    <property type="match status" value="1"/>
</dbReference>
<evidence type="ECO:0000313" key="7">
    <source>
        <dbReference type="EMBL" id="KAJ8984227.1"/>
    </source>
</evidence>
<feature type="compositionally biased region" description="Basic and acidic residues" evidence="5">
    <location>
        <begin position="234"/>
        <end position="246"/>
    </location>
</feature>
<dbReference type="PANTHER" id="PTHR46452">
    <property type="entry name" value="TRANSCRIPTION INITIATION FACTOR TFIID SUBUNIT 3"/>
    <property type="match status" value="1"/>
</dbReference>
<gene>
    <name evidence="7" type="ORF">NQ317_007459</name>
</gene>
<dbReference type="PANTHER" id="PTHR46452:SF1">
    <property type="entry name" value="TRANSCRIPTION INITIATION FACTOR TFIID SUBUNIT 3"/>
    <property type="match status" value="1"/>
</dbReference>
<feature type="region of interest" description="Disordered" evidence="5">
    <location>
        <begin position="425"/>
        <end position="483"/>
    </location>
</feature>
<feature type="region of interest" description="Disordered" evidence="5">
    <location>
        <begin position="157"/>
        <end position="246"/>
    </location>
</feature>
<evidence type="ECO:0000256" key="3">
    <source>
        <dbReference type="ARBA" id="ARBA00023163"/>
    </source>
</evidence>
<feature type="compositionally biased region" description="Basic residues" evidence="5">
    <location>
        <begin position="467"/>
        <end position="483"/>
    </location>
</feature>
<dbReference type="EMBL" id="JAPWTJ010000043">
    <property type="protein sequence ID" value="KAJ8984227.1"/>
    <property type="molecule type" value="Genomic_DNA"/>
</dbReference>
<feature type="domain" description="Bromodomain associated" evidence="6">
    <location>
        <begin position="3"/>
        <end position="79"/>
    </location>
</feature>
<dbReference type="Proteomes" id="UP001162164">
    <property type="component" value="Unassembled WGS sequence"/>
</dbReference>
<organism evidence="7 8">
    <name type="scientific">Molorchus minor</name>
    <dbReference type="NCBI Taxonomy" id="1323400"/>
    <lineage>
        <taxon>Eukaryota</taxon>
        <taxon>Metazoa</taxon>
        <taxon>Ecdysozoa</taxon>
        <taxon>Arthropoda</taxon>
        <taxon>Hexapoda</taxon>
        <taxon>Insecta</taxon>
        <taxon>Pterygota</taxon>
        <taxon>Neoptera</taxon>
        <taxon>Endopterygota</taxon>
        <taxon>Coleoptera</taxon>
        <taxon>Polyphaga</taxon>
        <taxon>Cucujiformia</taxon>
        <taxon>Chrysomeloidea</taxon>
        <taxon>Cerambycidae</taxon>
        <taxon>Lamiinae</taxon>
        <taxon>Monochamini</taxon>
        <taxon>Molorchus</taxon>
    </lineage>
</organism>
<feature type="compositionally biased region" description="Polar residues" evidence="5">
    <location>
        <begin position="189"/>
        <end position="200"/>
    </location>
</feature>
<sequence>MSTQYTRDQCKIALCKILQTIGWHSINSTPIEVLTDILGRYLQQITQLTNDYANEFGQTDVNLDHLGLAFHEMGIDLTELEEYITYVNFAPGPNPTPKYPIAKENHLNFLKPGSKEVVTRPVHIHEHLPPMNPLLEENTENDADPGIVKNEVIEEVNADGSQQFKKPADVSPEFRRPKREEEGSRPTREISSVMMTTSGFLSPAREGKLPEARTPAPPPVMETPTPSANVPNDPNRKKPEKRKEKVGKELFKPINEEKVKKATTMKDVVKMKQLRAAAAAAAAAATGAPANAPPLVSSNMNLNSEVRISPILQNRVLQQKQSFSKDLAAAKAKTEKFNTTITPIPMKPRSPHPPVHNLVDKLFTEPDKKKMNIFKKISNVKERHDAKGKKDSRSGTPNLVIDEPSTADIVNKITLSKDITIEPINPVPASRMPDKIESYFDDGSPPGTPSTPKTPEMMAHSPPLPKEKRKRKEGTPRRKRLKKNPTFIDSDMVEISMERPKTPEAHIMPQMRQQPPSHADATDAHDTFSAAWFWAWIDSTTIKHPHVSLFASVRLAKLWKKSIFSLPCAKSTTTS</sequence>
<feature type="region of interest" description="Disordered" evidence="5">
    <location>
        <begin position="378"/>
        <end position="402"/>
    </location>
</feature>
<evidence type="ECO:0000313" key="8">
    <source>
        <dbReference type="Proteomes" id="UP001162164"/>
    </source>
</evidence>
<evidence type="ECO:0000259" key="6">
    <source>
        <dbReference type="SMART" id="SM00576"/>
    </source>
</evidence>
<proteinExistence type="predicted"/>
<protein>
    <recommendedName>
        <fullName evidence="6">Bromodomain associated domain-containing protein</fullName>
    </recommendedName>
</protein>
<comment type="subcellular location">
    <subcellularLocation>
        <location evidence="1">Nucleus</location>
    </subcellularLocation>
</comment>
<keyword evidence="4" id="KW-0539">Nucleus</keyword>
<dbReference type="SMART" id="SM00576">
    <property type="entry name" value="BTP"/>
    <property type="match status" value="1"/>
</dbReference>
<evidence type="ECO:0000256" key="4">
    <source>
        <dbReference type="ARBA" id="ARBA00023242"/>
    </source>
</evidence>
<feature type="compositionally biased region" description="Basic and acidic residues" evidence="5">
    <location>
        <begin position="166"/>
        <end position="188"/>
    </location>
</feature>
<accession>A0ABQ9K2L0</accession>
<comment type="caution">
    <text evidence="7">The sequence shown here is derived from an EMBL/GenBank/DDBJ whole genome shotgun (WGS) entry which is preliminary data.</text>
</comment>
<keyword evidence="3" id="KW-0804">Transcription</keyword>